<keyword evidence="17" id="KW-1185">Reference proteome</keyword>
<dbReference type="PRINTS" id="PR01415">
    <property type="entry name" value="ANKYRIN"/>
</dbReference>
<dbReference type="Gene3D" id="1.25.40.20">
    <property type="entry name" value="Ankyrin repeat-containing domain"/>
    <property type="match status" value="9"/>
</dbReference>
<accession>A0A3M6TXP4</accession>
<evidence type="ECO:0000256" key="6">
    <source>
        <dbReference type="ARBA" id="ARBA00022989"/>
    </source>
</evidence>
<feature type="transmembrane region" description="Helical" evidence="14">
    <location>
        <begin position="856"/>
        <end position="876"/>
    </location>
</feature>
<feature type="transmembrane region" description="Helical" evidence="14">
    <location>
        <begin position="1747"/>
        <end position="1770"/>
    </location>
</feature>
<feature type="repeat" description="ANK" evidence="12">
    <location>
        <begin position="1326"/>
        <end position="1358"/>
    </location>
</feature>
<feature type="repeat" description="ANK" evidence="12">
    <location>
        <begin position="582"/>
        <end position="607"/>
    </location>
</feature>
<feature type="transmembrane region" description="Helical" evidence="14">
    <location>
        <begin position="1835"/>
        <end position="1853"/>
    </location>
</feature>
<feature type="repeat" description="ANK" evidence="12">
    <location>
        <begin position="96"/>
        <end position="128"/>
    </location>
</feature>
<feature type="transmembrane region" description="Helical" evidence="14">
    <location>
        <begin position="1980"/>
        <end position="2003"/>
    </location>
</feature>
<keyword evidence="11" id="KW-0407">Ion channel</keyword>
<keyword evidence="8" id="KW-0406">Ion transport</keyword>
<dbReference type="InterPro" id="IPR052076">
    <property type="entry name" value="TRP_cation_channel"/>
</dbReference>
<feature type="repeat" description="ANK" evidence="12">
    <location>
        <begin position="63"/>
        <end position="95"/>
    </location>
</feature>
<feature type="region of interest" description="Disordered" evidence="13">
    <location>
        <begin position="1"/>
        <end position="20"/>
    </location>
</feature>
<proteinExistence type="predicted"/>
<evidence type="ECO:0000256" key="4">
    <source>
        <dbReference type="ARBA" id="ARBA00022692"/>
    </source>
</evidence>
<keyword evidence="4 14" id="KW-0812">Transmembrane</keyword>
<evidence type="ECO:0000313" key="16">
    <source>
        <dbReference type="EMBL" id="RMX46068.1"/>
    </source>
</evidence>
<dbReference type="PANTHER" id="PTHR47143:SF1">
    <property type="entry name" value="ION_TRANS DOMAIN-CONTAINING PROTEIN"/>
    <property type="match status" value="1"/>
</dbReference>
<feature type="repeat" description="ANK" evidence="12">
    <location>
        <begin position="1560"/>
        <end position="1592"/>
    </location>
</feature>
<sequence length="2134" mass="241286">MESSYYLVQDNHDEADSPTEPRFERVFPCKVNDLYEAIAKGQVDKMKSYLSSTENKVDILDQNGDTALHHAARMNRVEVIDFLIKAGANVDVYSRDGLTPLHEAARYNSLEAFDNLLKKGANPNNESTNRGYSPLHFATQYGNREIIKRLLYVKTLKINATNWDGLAALHLAINHGYEDICSDLIAKGASIYIVTRDGQTCLHLAADVGIVGILSVVIQTGKYERFVHPSAEISLISRTDGLYQLGLMLSALANICQYPVDAVWSGKDFPEFDQLVNRKDKDHNSALHLAVQTGHLSACRILLQHNANVNLQNKHQQTPLHVASMGKNKDILELLIKQGAQTDQKDYKQRTPLHSAASIGNPECIKVLLNNCFTPDPKDLEGMTPLLCAVAAGHTNCAKLLFEYGANIAARDKNQRDSIHLAVENEKAEMLKMLLERSGSQCINIPDIQERTALHYAASSTKLKLLEILLEKKANCLLKDRAGIIPLHTAAKFGKDRHVEALAKASFACVDQKDSEGRTSLHFAALNGKGKTCSILLQMGAEVDVSDAYGWTPLMFAAKTGASELIRMFLELNADINQEDKSGNTALLLASASGHVAAVRILLNNRAILKPNISGLNCLDVAIENQQGDVVMEMIENARWREVLSANSPDGQNRMGKLIQRFPDAAKLIMDRCVQRSLSQRFIRYDFSLLDPGPDDTSGPNGERFFGLKVMVEHKEKELLVHELCRKLLKIKWRRYGWFVYWTNLILFFLYLFSLTYFMVTKRKAVILKRKHDKDDPDDDDMFTNKEALNQVIPFLILVFASFHLAKELYQIVLQRMEYFQQLTNLVEWVLYIASIVFILPYVSSSFSSLQGNPRITWQIGTVAVFLGYMNLILFVQTLDYVGIYVTMFFRVAFTVLKAISLFFLFTLAFSVVFYILFREQNAFDTFFVTLVKVIVMTIGELDYTTLLVDNLEATNPETKAPLVPYRESSFVFLCLFIFAMPIILMNLLVGLAVGDIESVQKYAFMRNKGKFVDFVVGVERNLPKFVTRRLHKPELVVTGRYVDRKISSGKYSFEDEDLSNEERTAENEDEQRLEALAKELMRAKRRQLSIIDAIQDQRSVLSALAVKIGLDTYGDMSDADSHTNSRINLGEYRSLITRFRRSPMVQQKRPHSGGRLQLHDESVRMGMKMVPLQDRNVAFHRAVAHGNSEYVRKILSEKKYDVDAFDEYGFTALHYAAQHNKVFILNMLLDFGAEASVTSADGSTALHLAARSAISSLLRETIRHYFKKEPSTVAKPEMNADFKQFINKCDLDGSTALHLAVQTGSKDVSQVLIQYGADVNCQNKSLQTPVYLAAVGGHQDVLKMLIFQGGDMNASDSQQRTALHSAAALGSTKCIEILHENGAKIDTRDQSGQTPFLLAVAAGQTDCAKLFLSFGAKVAAQDKRLRCCLHLAVEQGREETLSMLLSETGNDLVNIPDHKQRTSLHYASWIDNPKLLELLLETKANGCVRDAKHKTPLHLAADRGTSRQVKVLTQAAPSCVWMRDDQRRTPLHYAVMSMKRKSCAILLDMGADINSPDIVGWTPLMWAAKAGNVGVVELLLERGGHTDHVDIDGNSALHVAAHFGQVEIVRTLLNYGGSLILQNKRGMTCLDVAMEAQSNEVVMVIVKHNRWREALTASSAKSNPVERLIEHFPDAAHVALDRCIQRSTSERSIKYDFTLIDPGPDDHSGNNDERFLGLVTMVRHKQQLLLVHPLSRKLLLLKWRRFGWFVYGTNLVLYSLFLIFLTIFVSTERENVNFPKPEDDDELDEKFFIEKSEFNEAVPYIVIVFAVLHLAKEFYQIYTQRLRYFTEWTNFLEWALYLTAFLFVLPYVTDDTGLRQNFEIYWQMGTFSIFFGYVNLILIVEPIKFLGLYVTMFLEVMKTVLKVLLLFVMFTLAFAMAFYILLKEQESFSTIMKAFMKVFAMTSGEIEYTQTVIDALNQNSAGTKFPLVPFEDSTYIFYFMFILAMPIALVNLLIGLAVGDIEAIQKTAFLRNKGKQITFIADIEKKFPKFFTRRIYSGHEIVYAGEEKGKLWRRRTKQEEFQDEDLLGDNDGEIDEMTLRLDNLTREIEKSKLRQKILIGATDQQRDILLAVAERVGVEVNLPSRIKIE</sequence>
<name>A0A3M6TXP4_POCDA</name>
<dbReference type="InterPro" id="IPR005821">
    <property type="entry name" value="Ion_trans_dom"/>
</dbReference>
<evidence type="ECO:0000256" key="14">
    <source>
        <dbReference type="SAM" id="Phobius"/>
    </source>
</evidence>
<dbReference type="Pfam" id="PF00023">
    <property type="entry name" value="Ank"/>
    <property type="match status" value="4"/>
</dbReference>
<evidence type="ECO:0000256" key="9">
    <source>
        <dbReference type="ARBA" id="ARBA00023136"/>
    </source>
</evidence>
<feature type="repeat" description="ANK" evidence="12">
    <location>
        <begin position="282"/>
        <end position="314"/>
    </location>
</feature>
<keyword evidence="5" id="KW-0677">Repeat</keyword>
<feature type="repeat" description="ANK" evidence="12">
    <location>
        <begin position="164"/>
        <end position="196"/>
    </location>
</feature>
<dbReference type="PANTHER" id="PTHR47143">
    <property type="entry name" value="TRANSIENT RECEPTOR POTENTIAL CATION CHANNEL PROTEIN PAINLESS"/>
    <property type="match status" value="1"/>
</dbReference>
<protein>
    <recommendedName>
        <fullName evidence="15">Ion transport domain-containing protein</fullName>
    </recommendedName>
</protein>
<dbReference type="Pfam" id="PF12796">
    <property type="entry name" value="Ank_2"/>
    <property type="match status" value="8"/>
</dbReference>
<feature type="transmembrane region" description="Helical" evidence="14">
    <location>
        <begin position="1865"/>
        <end position="1885"/>
    </location>
</feature>
<reference evidence="16 17" key="1">
    <citation type="journal article" date="2018" name="Sci. Rep.">
        <title>Comparative analysis of the Pocillopora damicornis genome highlights role of immune system in coral evolution.</title>
        <authorList>
            <person name="Cunning R."/>
            <person name="Bay R.A."/>
            <person name="Gillette P."/>
            <person name="Baker A.C."/>
            <person name="Traylor-Knowles N."/>
        </authorList>
    </citation>
    <scope>NUCLEOTIDE SEQUENCE [LARGE SCALE GENOMIC DNA]</scope>
    <source>
        <strain evidence="16">RSMAS</strain>
        <tissue evidence="16">Whole animal</tissue>
    </source>
</reference>
<keyword evidence="6 14" id="KW-1133">Transmembrane helix</keyword>
<feature type="repeat" description="ANK" evidence="12">
    <location>
        <begin position="130"/>
        <end position="151"/>
    </location>
</feature>
<evidence type="ECO:0000313" key="17">
    <source>
        <dbReference type="Proteomes" id="UP000275408"/>
    </source>
</evidence>
<dbReference type="OrthoDB" id="448448at2759"/>
<feature type="repeat" description="ANK" evidence="12">
    <location>
        <begin position="1293"/>
        <end position="1325"/>
    </location>
</feature>
<feature type="repeat" description="ANK" evidence="12">
    <location>
        <begin position="1359"/>
        <end position="1391"/>
    </location>
</feature>
<feature type="transmembrane region" description="Helical" evidence="14">
    <location>
        <begin position="888"/>
        <end position="918"/>
    </location>
</feature>
<keyword evidence="10" id="KW-0325">Glycoprotein</keyword>
<dbReference type="InterPro" id="IPR036770">
    <property type="entry name" value="Ankyrin_rpt-contain_sf"/>
</dbReference>
<evidence type="ECO:0000256" key="11">
    <source>
        <dbReference type="ARBA" id="ARBA00023303"/>
    </source>
</evidence>
<keyword evidence="2" id="KW-0813">Transport</keyword>
<feature type="transmembrane region" description="Helical" evidence="14">
    <location>
        <begin position="736"/>
        <end position="760"/>
    </location>
</feature>
<dbReference type="Gene3D" id="1.10.287.70">
    <property type="match status" value="2"/>
</dbReference>
<comment type="caution">
    <text evidence="16">The sequence shown here is derived from an EMBL/GenBank/DDBJ whole genome shotgun (WGS) entry which is preliminary data.</text>
</comment>
<evidence type="ECO:0000256" key="12">
    <source>
        <dbReference type="PROSITE-ProRule" id="PRU00023"/>
    </source>
</evidence>
<feature type="repeat" description="ANK" evidence="12">
    <location>
        <begin position="1392"/>
        <end position="1424"/>
    </location>
</feature>
<feature type="domain" description="Ion transport" evidence="15">
    <location>
        <begin position="741"/>
        <end position="1003"/>
    </location>
</feature>
<dbReference type="SUPFAM" id="SSF48403">
    <property type="entry name" value="Ankyrin repeat"/>
    <property type="match status" value="4"/>
</dbReference>
<evidence type="ECO:0000259" key="15">
    <source>
        <dbReference type="Pfam" id="PF00520"/>
    </source>
</evidence>
<dbReference type="Pfam" id="PF00520">
    <property type="entry name" value="Ion_trans"/>
    <property type="match status" value="2"/>
</dbReference>
<keyword evidence="7 12" id="KW-0040">ANK repeat</keyword>
<feature type="repeat" description="ANK" evidence="12">
    <location>
        <begin position="348"/>
        <end position="380"/>
    </location>
</feature>
<feature type="repeat" description="ANK" evidence="12">
    <location>
        <begin position="516"/>
        <end position="548"/>
    </location>
</feature>
<keyword evidence="3" id="KW-0716">Sensory transduction</keyword>
<evidence type="ECO:0000256" key="8">
    <source>
        <dbReference type="ARBA" id="ARBA00023065"/>
    </source>
</evidence>
<evidence type="ECO:0000256" key="7">
    <source>
        <dbReference type="ARBA" id="ARBA00023043"/>
    </source>
</evidence>
<feature type="repeat" description="ANK" evidence="12">
    <location>
        <begin position="449"/>
        <end position="481"/>
    </location>
</feature>
<feature type="repeat" description="ANK" evidence="12">
    <location>
        <begin position="549"/>
        <end position="581"/>
    </location>
</feature>
<evidence type="ECO:0000256" key="2">
    <source>
        <dbReference type="ARBA" id="ARBA00022448"/>
    </source>
</evidence>
<dbReference type="PROSITE" id="PS50088">
    <property type="entry name" value="ANK_REPEAT"/>
    <property type="match status" value="20"/>
</dbReference>
<feature type="transmembrane region" description="Helical" evidence="14">
    <location>
        <begin position="1905"/>
        <end position="1927"/>
    </location>
</feature>
<feature type="transmembrane region" description="Helical" evidence="14">
    <location>
        <begin position="788"/>
        <end position="806"/>
    </location>
</feature>
<organism evidence="16 17">
    <name type="scientific">Pocillopora damicornis</name>
    <name type="common">Cauliflower coral</name>
    <name type="synonym">Millepora damicornis</name>
    <dbReference type="NCBI Taxonomy" id="46731"/>
    <lineage>
        <taxon>Eukaryota</taxon>
        <taxon>Metazoa</taxon>
        <taxon>Cnidaria</taxon>
        <taxon>Anthozoa</taxon>
        <taxon>Hexacorallia</taxon>
        <taxon>Scleractinia</taxon>
        <taxon>Astrocoeniina</taxon>
        <taxon>Pocilloporidae</taxon>
        <taxon>Pocillopora</taxon>
    </lineage>
</organism>
<dbReference type="EMBL" id="RCHS01002737">
    <property type="protein sequence ID" value="RMX46068.1"/>
    <property type="molecule type" value="Genomic_DNA"/>
</dbReference>
<feature type="transmembrane region" description="Helical" evidence="14">
    <location>
        <begin position="826"/>
        <end position="844"/>
    </location>
</feature>
<dbReference type="Proteomes" id="UP000275408">
    <property type="component" value="Unassembled WGS sequence"/>
</dbReference>
<feature type="transmembrane region" description="Helical" evidence="14">
    <location>
        <begin position="971"/>
        <end position="997"/>
    </location>
</feature>
<feature type="repeat" description="ANK" evidence="12">
    <location>
        <begin position="1593"/>
        <end position="1625"/>
    </location>
</feature>
<evidence type="ECO:0000256" key="5">
    <source>
        <dbReference type="ARBA" id="ARBA00022737"/>
    </source>
</evidence>
<comment type="subcellular location">
    <subcellularLocation>
        <location evidence="1">Membrane</location>
        <topology evidence="1">Multi-pass membrane protein</topology>
    </subcellularLocation>
</comment>
<feature type="compositionally biased region" description="Basic and acidic residues" evidence="13">
    <location>
        <begin position="10"/>
        <end position="20"/>
    </location>
</feature>
<dbReference type="GO" id="GO:1902495">
    <property type="term" value="C:transmembrane transporter complex"/>
    <property type="evidence" value="ECO:0007669"/>
    <property type="project" value="TreeGrafter"/>
</dbReference>
<evidence type="ECO:0000256" key="1">
    <source>
        <dbReference type="ARBA" id="ARBA00004141"/>
    </source>
</evidence>
<dbReference type="PROSITE" id="PS50297">
    <property type="entry name" value="ANK_REP_REGION"/>
    <property type="match status" value="20"/>
</dbReference>
<keyword evidence="9 14" id="KW-0472">Membrane</keyword>
<dbReference type="InterPro" id="IPR002110">
    <property type="entry name" value="Ankyrin_rpt"/>
</dbReference>
<feature type="repeat" description="ANK" evidence="12">
    <location>
        <begin position="1527"/>
        <end position="1559"/>
    </location>
</feature>
<evidence type="ECO:0000256" key="10">
    <source>
        <dbReference type="ARBA" id="ARBA00023180"/>
    </source>
</evidence>
<dbReference type="SMART" id="SM00248">
    <property type="entry name" value="ANK"/>
    <property type="match status" value="30"/>
</dbReference>
<feature type="domain" description="Ion transport" evidence="15">
    <location>
        <begin position="1761"/>
        <end position="2012"/>
    </location>
</feature>
<feature type="repeat" description="ANK" evidence="12">
    <location>
        <begin position="1209"/>
        <end position="1241"/>
    </location>
</feature>
<feature type="repeat" description="ANK" evidence="12">
    <location>
        <begin position="315"/>
        <end position="347"/>
    </location>
</feature>
<dbReference type="GO" id="GO:0005216">
    <property type="term" value="F:monoatomic ion channel activity"/>
    <property type="evidence" value="ECO:0007669"/>
    <property type="project" value="InterPro"/>
</dbReference>
<evidence type="ECO:0000256" key="13">
    <source>
        <dbReference type="SAM" id="MobiDB-lite"/>
    </source>
</evidence>
<gene>
    <name evidence="16" type="ORF">pdam_00001997</name>
</gene>
<feature type="repeat" description="ANK" evidence="12">
    <location>
        <begin position="381"/>
        <end position="413"/>
    </location>
</feature>
<evidence type="ECO:0000256" key="3">
    <source>
        <dbReference type="ARBA" id="ARBA00022606"/>
    </source>
</evidence>